<accession>A0ABS1GKG5</accession>
<proteinExistence type="predicted"/>
<keyword evidence="2" id="KW-1185">Reference proteome</keyword>
<name>A0ABS1GKG5_9AQUI</name>
<gene>
    <name evidence="1" type="ORF">GWK41_10040</name>
</gene>
<comment type="caution">
    <text evidence="1">The sequence shown here is derived from an EMBL/GenBank/DDBJ whole genome shotgun (WGS) entry which is preliminary data.</text>
</comment>
<protein>
    <submittedName>
        <fullName evidence="1">Uncharacterized protein</fullName>
    </submittedName>
</protein>
<organism evidence="1 2">
    <name type="scientific">Persephonella atlantica</name>
    <dbReference type="NCBI Taxonomy" id="2699429"/>
    <lineage>
        <taxon>Bacteria</taxon>
        <taxon>Pseudomonadati</taxon>
        <taxon>Aquificota</taxon>
        <taxon>Aquificia</taxon>
        <taxon>Aquificales</taxon>
        <taxon>Hydrogenothermaceae</taxon>
        <taxon>Persephonella</taxon>
    </lineage>
</organism>
<dbReference type="EMBL" id="JAACYA010000002">
    <property type="protein sequence ID" value="MBK3333404.1"/>
    <property type="molecule type" value="Genomic_DNA"/>
</dbReference>
<reference evidence="1 2" key="1">
    <citation type="journal article" date="2021" name="Syst. Appl. Microbiol.">
        <title>Persephonella atlantica sp. nov.: How to adapt to physico-chemical gradients in high temperature hydrothermal habitats.</title>
        <authorList>
            <person name="Francois D.X."/>
            <person name="Godfroy A."/>
            <person name="Mathien C."/>
            <person name="Aube J."/>
            <person name="Cathalot C."/>
            <person name="Lesongeur F."/>
            <person name="L'Haridon S."/>
            <person name="Philippon X."/>
            <person name="Roussel E.G."/>
        </authorList>
    </citation>
    <scope>NUCLEOTIDE SEQUENCE [LARGE SCALE GENOMIC DNA]</scope>
    <source>
        <strain evidence="1 2">MO1340</strain>
    </source>
</reference>
<sequence length="72" mass="8563">MARLKRIELIANYLQVIKNLKYIEGIEIIDIPDNVEADIGIRIKPKEGCSWQYILNQLNNIEWELYKKKENC</sequence>
<dbReference type="RefSeq" id="WP_200675018.1">
    <property type="nucleotide sequence ID" value="NZ_JAACYA010000002.1"/>
</dbReference>
<evidence type="ECO:0000313" key="1">
    <source>
        <dbReference type="EMBL" id="MBK3333404.1"/>
    </source>
</evidence>
<evidence type="ECO:0000313" key="2">
    <source>
        <dbReference type="Proteomes" id="UP000772812"/>
    </source>
</evidence>
<dbReference type="Proteomes" id="UP000772812">
    <property type="component" value="Unassembled WGS sequence"/>
</dbReference>